<evidence type="ECO:0000256" key="3">
    <source>
        <dbReference type="ARBA" id="ARBA00012363"/>
    </source>
</evidence>
<dbReference type="Gene3D" id="3.90.228.20">
    <property type="match status" value="1"/>
</dbReference>
<dbReference type="GO" id="GO:0005524">
    <property type="term" value="F:ATP binding"/>
    <property type="evidence" value="ECO:0007669"/>
    <property type="project" value="UniProtKB-KW"/>
</dbReference>
<evidence type="ECO:0000256" key="1">
    <source>
        <dbReference type="ARBA" id="ARBA00004742"/>
    </source>
</evidence>
<sequence length="520" mass="58535">MKALRTTIETAFYSNHVVSISSLHEAYDLASLAPQSIVSDMLVTNPTAFGLPEGAKVIVTNDGKIVGRTAKARHIVGKDTLDYCGIMRDVIAHNHKHRFYASRIKVGLDEAFEVKAHVMVHEDDVVNLYNTLLNFEKDFEPVDDSNDESIFLYVDSTWRNDLFPQGLVILDPFDNVGAILGLNYFGEIKKGILSLAWNLSKSKGFIPCHGGLKRIKGDPSYTMAVFGLSGSGKSTITLSDHNQKFETEILHDDAFVLSHDGTQSIALEPSYFDKTADYPLTHPQLKYFLTLQNVGVTLKHGKRVFVTEDIRNGNGRTIKSKFCTPNRVNVFNHKINAVFWIMKDESFPPLIRIDNPRLGAIMGATMTTQRSNAENTEDVNVRVIEPFANPFRLYPLSEDYEDFKNLFECDDIACYILNTGSFSGKKVTPQCTLSAIESIVNNSAEFESLCGIPGMSVMKLREFDQLIHKDSTISNLYDTFKFRENLLNTWTDAYQILPDEVHETIQEILHYLDDSMKQLG</sequence>
<dbReference type="InterPro" id="IPR013035">
    <property type="entry name" value="PEP_carboxykinase_C"/>
</dbReference>
<evidence type="ECO:0000256" key="5">
    <source>
        <dbReference type="ARBA" id="ARBA00022840"/>
    </source>
</evidence>
<keyword evidence="4" id="KW-0547">Nucleotide-binding</keyword>
<dbReference type="InterPro" id="IPR008210">
    <property type="entry name" value="PEP_carboxykinase_N"/>
</dbReference>
<comment type="catalytic activity">
    <reaction evidence="7">
        <text>oxaloacetate + ATP = phosphoenolpyruvate + ADP + CO2</text>
        <dbReference type="Rhea" id="RHEA:18617"/>
        <dbReference type="ChEBI" id="CHEBI:16452"/>
        <dbReference type="ChEBI" id="CHEBI:16526"/>
        <dbReference type="ChEBI" id="CHEBI:30616"/>
        <dbReference type="ChEBI" id="CHEBI:58702"/>
        <dbReference type="ChEBI" id="CHEBI:456216"/>
        <dbReference type="EC" id="4.1.1.49"/>
    </reaction>
</comment>
<keyword evidence="9" id="KW-1185">Reference proteome</keyword>
<dbReference type="RefSeq" id="WP_067633568.1">
    <property type="nucleotide sequence ID" value="NZ_CP013213.1"/>
</dbReference>
<evidence type="ECO:0000256" key="6">
    <source>
        <dbReference type="ARBA" id="ARBA00023239"/>
    </source>
</evidence>
<comment type="pathway">
    <text evidence="1">Carbohydrate biosynthesis; gluconeogenesis.</text>
</comment>
<dbReference type="EC" id="4.1.1.49" evidence="3"/>
<keyword evidence="6" id="KW-0456">Lyase</keyword>
<dbReference type="KEGG" id="erl:AOC36_09155"/>
<dbReference type="Pfam" id="PF01293">
    <property type="entry name" value="PEPCK_ATP"/>
    <property type="match status" value="1"/>
</dbReference>
<evidence type="ECO:0000256" key="2">
    <source>
        <dbReference type="ARBA" id="ARBA00006052"/>
    </source>
</evidence>
<gene>
    <name evidence="8" type="ORF">AOC36_09155</name>
</gene>
<dbReference type="Proteomes" id="UP000063781">
    <property type="component" value="Chromosome"/>
</dbReference>
<dbReference type="Gene3D" id="3.40.449.10">
    <property type="entry name" value="Phosphoenolpyruvate Carboxykinase, domain 1"/>
    <property type="match status" value="1"/>
</dbReference>
<dbReference type="AlphaFoldDB" id="A0A0X8H129"/>
<dbReference type="OrthoDB" id="9806325at2"/>
<dbReference type="STRING" id="1514105.AOC36_09155"/>
<dbReference type="SUPFAM" id="SSF53795">
    <property type="entry name" value="PEP carboxykinase-like"/>
    <property type="match status" value="1"/>
</dbReference>
<dbReference type="EMBL" id="CP013213">
    <property type="protein sequence ID" value="AMC94149.1"/>
    <property type="molecule type" value="Genomic_DNA"/>
</dbReference>
<protein>
    <recommendedName>
        <fullName evidence="3">phosphoenolpyruvate carboxykinase (ATP)</fullName>
        <ecNumber evidence="3">4.1.1.49</ecNumber>
    </recommendedName>
</protein>
<dbReference type="UniPathway" id="UPA00138"/>
<accession>A0A0X8H129</accession>
<dbReference type="SUPFAM" id="SSF68923">
    <property type="entry name" value="PEP carboxykinase N-terminal domain"/>
    <property type="match status" value="1"/>
</dbReference>
<dbReference type="InterPro" id="IPR001272">
    <property type="entry name" value="PEP_carboxykinase_ATP"/>
</dbReference>
<evidence type="ECO:0000313" key="9">
    <source>
        <dbReference type="Proteomes" id="UP000063781"/>
    </source>
</evidence>
<comment type="similarity">
    <text evidence="2">Belongs to the phosphoenolpyruvate carboxykinase (ATP) family.</text>
</comment>
<keyword evidence="5" id="KW-0067">ATP-binding</keyword>
<name>A0A0X8H129_9FIRM</name>
<reference evidence="8 9" key="1">
    <citation type="submission" date="2015-10" db="EMBL/GenBank/DDBJ databases">
        <title>Erysipelothrix larvae sp. LV19 isolated from the larval gut of the rhinoceros beetle, Trypoxylus dichotomus.</title>
        <authorList>
            <person name="Lim S."/>
            <person name="Kim B.-C."/>
        </authorList>
    </citation>
    <scope>NUCLEOTIDE SEQUENCE [LARGE SCALE GENOMIC DNA]</scope>
    <source>
        <strain evidence="8 9">LV19</strain>
    </source>
</reference>
<evidence type="ECO:0000256" key="4">
    <source>
        <dbReference type="ARBA" id="ARBA00022741"/>
    </source>
</evidence>
<dbReference type="GO" id="GO:0004612">
    <property type="term" value="F:phosphoenolpyruvate carboxykinase (ATP) activity"/>
    <property type="evidence" value="ECO:0007669"/>
    <property type="project" value="UniProtKB-EC"/>
</dbReference>
<organism evidence="8 9">
    <name type="scientific">Erysipelothrix larvae</name>
    <dbReference type="NCBI Taxonomy" id="1514105"/>
    <lineage>
        <taxon>Bacteria</taxon>
        <taxon>Bacillati</taxon>
        <taxon>Bacillota</taxon>
        <taxon>Erysipelotrichia</taxon>
        <taxon>Erysipelotrichales</taxon>
        <taxon>Erysipelotrichaceae</taxon>
        <taxon>Erysipelothrix</taxon>
    </lineage>
</organism>
<dbReference type="GO" id="GO:0006094">
    <property type="term" value="P:gluconeogenesis"/>
    <property type="evidence" value="ECO:0007669"/>
    <property type="project" value="UniProtKB-UniPathway"/>
</dbReference>
<proteinExistence type="inferred from homology"/>
<evidence type="ECO:0000256" key="7">
    <source>
        <dbReference type="ARBA" id="ARBA00047371"/>
    </source>
</evidence>
<evidence type="ECO:0000313" key="8">
    <source>
        <dbReference type="EMBL" id="AMC94149.1"/>
    </source>
</evidence>